<evidence type="ECO:0000313" key="6">
    <source>
        <dbReference type="EMBL" id="ETO63395.1"/>
    </source>
</evidence>
<dbReference type="SUPFAM" id="SSF143503">
    <property type="entry name" value="PUG domain-like"/>
    <property type="match status" value="1"/>
</dbReference>
<dbReference type="Gene3D" id="1.20.58.2190">
    <property type="match status" value="1"/>
</dbReference>
<sequence length="1302" mass="143258">MEATATMDIVVVYQRQEYYVATQASSDRKTLLVDLLQCQLLSLLGAMPEEQTLMSSSGEILYSPSKSDVATIAVSIETRPRFFLFSRSESSPKVPEMASDWRQICTKCTFGDTAVVQPAFRKISPSGGDPLATLICEPCARTCTTDFQPVNPMEWNVSDTLTSRFISDVTIVAGEVDIAAPSGFMKLPVDLNYSASGDYVYLCVKRGGPRALTQLHVLVGQHEDAVDTSTSAGDPEKVINVDCNSGDPTETSIHIGYDSVQLKGNMEQLETLAITDIAVVVGDQPAPSSEYIKITRNLNEGALGSESVFLYYRLAPLGGFVCDSSREHSEFGECLFGARHLAGVKSILDLNASQLSAQTTLAADRRRGDMTLMDAHYRQHQPGMLQRLQSGLQRAQSYENKQMQEEALKRIPVETLHERARANPSPMPSYQDELVKQLLHWFKREFFTWMNQPRCSACNHERTRSVRTEGPNTPEERAGQASRVEVYMCSACRAFTRFPRYNDPVKLLDTRTGRCGEWANCFTLCCRAMGFEARYVLDVTDHVWTEVYSEHFKRWLHCDSCEDQLDCPLTYEVGWGKSLSYIFSFAHDEVADTARRYTQNWAEMRARRQDVSETWLLTTINQINQSLRERQTPERVAILTARAQSEREELLRGRSVQKSEVKGRVSGSAEWKSQRKEDGKEGDVPKDAASSSASVKPASAVSAADILQDICRNLVVGCQSPGCSNPYCFTGRTGLSFPEVSDVNERAAQAIQVVTALSAKGLSSESLLQLQCSKRLELRTLLWRKHPLLYLPLQDPPSRDGSVPLIDISGHDRHVENSQHCALRKPFRIPLSGQAIDTDNGNQNGDGAFGMLLHGGKFLAIPGEVVPHATGIVLSFLVRIDQIEGLTAKKSDVVTALNMKLDAANSATSVEFRVSWSQTQREFSCELEVDNKAQKGSVVLAFGQYAHVTIVRGEHSITAYVNGMEAAVLDGDFQASGQDITIQGPASGSSDLTAVISHVAVIPTKTLEDVKAFCADMKENFVSAPPLKAFGPNGERGDERCSEAVAGAQSGYRVARVLMWGGEFFDGLQFVYQNVSDANATSTVFGTLVGNGTAKRQASQPTIALDLLEDEVVTRVSGRKGAWTDSISLHTNFGRTITCGGKGGGDFTVPTPANTEIRSIVFKVGDHLTDLSAFVLESSLISLTEGKTIQELKRLLSSSEPSSRQNAISAALRYLDNIARQPEDPKFQCIRASNKFFASNVGALGVEPAKSFMLWCGFEEISEQGEQFFTFKPSQMHAKPSPQRLAAEAHKRAHFLKNVGTQ</sequence>
<name>A0A080Z9T4_PHYNI</name>
<evidence type="ECO:0000313" key="7">
    <source>
        <dbReference type="Proteomes" id="UP000028582"/>
    </source>
</evidence>
<dbReference type="Gene3D" id="3.10.620.30">
    <property type="match status" value="1"/>
</dbReference>
<dbReference type="SUPFAM" id="SSF51101">
    <property type="entry name" value="Mannose-binding lectins"/>
    <property type="match status" value="1"/>
</dbReference>
<protein>
    <recommendedName>
        <fullName evidence="5">MABP domain-containing protein</fullName>
    </recommendedName>
</protein>
<comment type="caution">
    <text evidence="6">The sequence shown here is derived from an EMBL/GenBank/DDBJ whole genome shotgun (WGS) entry which is preliminary data.</text>
</comment>
<comment type="similarity">
    <text evidence="1">Belongs to the transglutaminase-like superfamily. PNGase family.</text>
</comment>
<feature type="compositionally biased region" description="Basic and acidic residues" evidence="4">
    <location>
        <begin position="650"/>
        <end position="663"/>
    </location>
</feature>
<keyword evidence="3" id="KW-0862">Zinc</keyword>
<dbReference type="CDD" id="cd09212">
    <property type="entry name" value="PUB"/>
    <property type="match status" value="1"/>
</dbReference>
<dbReference type="OrthoDB" id="409136at2759"/>
<organism evidence="6 7">
    <name type="scientific">Phytophthora nicotianae P1976</name>
    <dbReference type="NCBI Taxonomy" id="1317066"/>
    <lineage>
        <taxon>Eukaryota</taxon>
        <taxon>Sar</taxon>
        <taxon>Stramenopiles</taxon>
        <taxon>Oomycota</taxon>
        <taxon>Peronosporomycetes</taxon>
        <taxon>Peronosporales</taxon>
        <taxon>Peronosporaceae</taxon>
        <taxon>Phytophthora</taxon>
    </lineage>
</organism>
<dbReference type="InterPro" id="IPR050883">
    <property type="entry name" value="PNGase"/>
</dbReference>
<feature type="compositionally biased region" description="Basic and acidic residues" evidence="4">
    <location>
        <begin position="672"/>
        <end position="686"/>
    </location>
</feature>
<dbReference type="Pfam" id="PF01841">
    <property type="entry name" value="Transglut_core"/>
    <property type="match status" value="1"/>
</dbReference>
<evidence type="ECO:0000256" key="3">
    <source>
        <dbReference type="ARBA" id="ARBA00022833"/>
    </source>
</evidence>
<dbReference type="GO" id="GO:0000224">
    <property type="term" value="F:peptide-N4-(N-acetyl-beta-glucosaminyl)asparagine amidase activity"/>
    <property type="evidence" value="ECO:0007669"/>
    <property type="project" value="TreeGrafter"/>
</dbReference>
<dbReference type="InterPro" id="IPR023341">
    <property type="entry name" value="MABP"/>
</dbReference>
<dbReference type="InterPro" id="IPR038765">
    <property type="entry name" value="Papain-like_cys_pep_sf"/>
</dbReference>
<dbReference type="InterPro" id="IPR001229">
    <property type="entry name" value="Jacalin-like_lectin_dom"/>
</dbReference>
<dbReference type="PROSITE" id="PS51498">
    <property type="entry name" value="MABP"/>
    <property type="match status" value="1"/>
</dbReference>
<dbReference type="InterPro" id="IPR002931">
    <property type="entry name" value="Transglutaminase-like"/>
</dbReference>
<dbReference type="SMART" id="SM00460">
    <property type="entry name" value="TGc"/>
    <property type="match status" value="1"/>
</dbReference>
<dbReference type="GO" id="GO:0005829">
    <property type="term" value="C:cytosol"/>
    <property type="evidence" value="ECO:0007669"/>
    <property type="project" value="TreeGrafter"/>
</dbReference>
<evidence type="ECO:0000256" key="2">
    <source>
        <dbReference type="ARBA" id="ARBA00022723"/>
    </source>
</evidence>
<dbReference type="InterPro" id="IPR036404">
    <property type="entry name" value="Jacalin-like_lectin_dom_sf"/>
</dbReference>
<evidence type="ECO:0000259" key="5">
    <source>
        <dbReference type="PROSITE" id="PS51498"/>
    </source>
</evidence>
<dbReference type="SUPFAM" id="SSF54001">
    <property type="entry name" value="Cysteine proteinases"/>
    <property type="match status" value="1"/>
</dbReference>
<feature type="region of interest" description="Disordered" evidence="4">
    <location>
        <begin position="650"/>
        <end position="695"/>
    </location>
</feature>
<dbReference type="Pfam" id="PF01419">
    <property type="entry name" value="Jacalin"/>
    <property type="match status" value="1"/>
</dbReference>
<dbReference type="Proteomes" id="UP000028582">
    <property type="component" value="Unassembled WGS sequence"/>
</dbReference>
<dbReference type="PANTHER" id="PTHR12143:SF19">
    <property type="entry name" value="PEPTIDE-N(4)-(N-ACETYL-BETA-GLUCOSAMINYL)ASPARAGINE AMIDASE"/>
    <property type="match status" value="1"/>
</dbReference>
<dbReference type="EMBL" id="ANJA01003491">
    <property type="protein sequence ID" value="ETO63395.1"/>
    <property type="molecule type" value="Genomic_DNA"/>
</dbReference>
<keyword evidence="2" id="KW-0479">Metal-binding</keyword>
<accession>A0A080Z9T4</accession>
<dbReference type="Pfam" id="PF16558">
    <property type="entry name" value="AZUL"/>
    <property type="match status" value="1"/>
</dbReference>
<reference evidence="6 7" key="1">
    <citation type="submission" date="2013-11" db="EMBL/GenBank/DDBJ databases">
        <title>The Genome Sequence of Phytophthora parasitica P1976.</title>
        <authorList>
            <consortium name="The Broad Institute Genomics Platform"/>
            <person name="Russ C."/>
            <person name="Tyler B."/>
            <person name="Panabieres F."/>
            <person name="Shan W."/>
            <person name="Tripathy S."/>
            <person name="Grunwald N."/>
            <person name="Machado M."/>
            <person name="Johnson C.S."/>
            <person name="Walker B."/>
            <person name="Young S."/>
            <person name="Zeng Q."/>
            <person name="Gargeya S."/>
            <person name="Fitzgerald M."/>
            <person name="Haas B."/>
            <person name="Abouelleil A."/>
            <person name="Allen A.W."/>
            <person name="Alvarado L."/>
            <person name="Arachchi H.M."/>
            <person name="Berlin A.M."/>
            <person name="Chapman S.B."/>
            <person name="Gainer-Dewar J."/>
            <person name="Goldberg J."/>
            <person name="Griggs A."/>
            <person name="Gujja S."/>
            <person name="Hansen M."/>
            <person name="Howarth C."/>
            <person name="Imamovic A."/>
            <person name="Ireland A."/>
            <person name="Larimer J."/>
            <person name="McCowan C."/>
            <person name="Murphy C."/>
            <person name="Pearson M."/>
            <person name="Poon T.W."/>
            <person name="Priest M."/>
            <person name="Roberts A."/>
            <person name="Saif S."/>
            <person name="Shea T."/>
            <person name="Sisk P."/>
            <person name="Sykes S."/>
            <person name="Wortman J."/>
            <person name="Nusbaum C."/>
            <person name="Birren B."/>
        </authorList>
    </citation>
    <scope>NUCLEOTIDE SEQUENCE [LARGE SCALE GENOMIC DNA]</scope>
    <source>
        <strain evidence="6 7">P1976</strain>
    </source>
</reference>
<dbReference type="InterPro" id="IPR018997">
    <property type="entry name" value="PUB_domain"/>
</dbReference>
<dbReference type="PANTHER" id="PTHR12143">
    <property type="entry name" value="PEPTIDE N-GLYCANASE PNGASE -RELATED"/>
    <property type="match status" value="1"/>
</dbReference>
<dbReference type="Gene3D" id="2.20.25.10">
    <property type="match status" value="1"/>
</dbReference>
<dbReference type="Gene3D" id="2.100.10.30">
    <property type="entry name" value="Jacalin-like lectin domain"/>
    <property type="match status" value="1"/>
</dbReference>
<dbReference type="InterPro" id="IPR036339">
    <property type="entry name" value="PUB-like_dom_sf"/>
</dbReference>
<dbReference type="InterPro" id="IPR032353">
    <property type="entry name" value="AZUL"/>
</dbReference>
<evidence type="ECO:0000256" key="1">
    <source>
        <dbReference type="ARBA" id="ARBA00009390"/>
    </source>
</evidence>
<dbReference type="Gene3D" id="2.100.10.50">
    <property type="match status" value="1"/>
</dbReference>
<dbReference type="Pfam" id="PF09409">
    <property type="entry name" value="PUB"/>
    <property type="match status" value="1"/>
</dbReference>
<dbReference type="GO" id="GO:0006516">
    <property type="term" value="P:glycoprotein catabolic process"/>
    <property type="evidence" value="ECO:0007669"/>
    <property type="project" value="TreeGrafter"/>
</dbReference>
<feature type="domain" description="MABP" evidence="5">
    <location>
        <begin position="163"/>
        <end position="316"/>
    </location>
</feature>
<gene>
    <name evidence="6" type="ORF">F444_18894</name>
</gene>
<evidence type="ECO:0000256" key="4">
    <source>
        <dbReference type="SAM" id="MobiDB-lite"/>
    </source>
</evidence>
<dbReference type="GO" id="GO:0046872">
    <property type="term" value="F:metal ion binding"/>
    <property type="evidence" value="ECO:0007669"/>
    <property type="project" value="UniProtKB-KW"/>
</dbReference>
<dbReference type="GO" id="GO:0005634">
    <property type="term" value="C:nucleus"/>
    <property type="evidence" value="ECO:0007669"/>
    <property type="project" value="TreeGrafter"/>
</dbReference>
<proteinExistence type="inferred from homology"/>